<dbReference type="AlphaFoldDB" id="A0A336LMF2"/>
<feature type="region of interest" description="Disordered" evidence="1">
    <location>
        <begin position="982"/>
        <end position="1001"/>
    </location>
</feature>
<feature type="compositionally biased region" description="Basic residues" evidence="1">
    <location>
        <begin position="982"/>
        <end position="992"/>
    </location>
</feature>
<proteinExistence type="predicted"/>
<reference evidence="2" key="1">
    <citation type="submission" date="2018-04" db="EMBL/GenBank/DDBJ databases">
        <authorList>
            <person name="Go L.Y."/>
            <person name="Mitchell J.A."/>
        </authorList>
    </citation>
    <scope>NUCLEOTIDE SEQUENCE</scope>
    <source>
        <tissue evidence="2">Whole organism</tissue>
    </source>
</reference>
<accession>A0A336LMF2</accession>
<evidence type="ECO:0000313" key="3">
    <source>
        <dbReference type="EMBL" id="SSX19424.1"/>
    </source>
</evidence>
<evidence type="ECO:0000256" key="1">
    <source>
        <dbReference type="SAM" id="MobiDB-lite"/>
    </source>
</evidence>
<reference evidence="3" key="2">
    <citation type="submission" date="2018-07" db="EMBL/GenBank/DDBJ databases">
        <authorList>
            <person name="Quirk P.G."/>
            <person name="Krulwich T.A."/>
        </authorList>
    </citation>
    <scope>NUCLEOTIDE SEQUENCE</scope>
</reference>
<dbReference type="VEuPathDB" id="VectorBase:CSON014312"/>
<dbReference type="EMBL" id="UFQS01000078">
    <property type="protein sequence ID" value="SSW99042.1"/>
    <property type="molecule type" value="Genomic_DNA"/>
</dbReference>
<evidence type="ECO:0000313" key="2">
    <source>
        <dbReference type="EMBL" id="SSW99042.1"/>
    </source>
</evidence>
<organism evidence="3">
    <name type="scientific">Culicoides sonorensis</name>
    <name type="common">Biting midge</name>
    <dbReference type="NCBI Taxonomy" id="179676"/>
    <lineage>
        <taxon>Eukaryota</taxon>
        <taxon>Metazoa</taxon>
        <taxon>Ecdysozoa</taxon>
        <taxon>Arthropoda</taxon>
        <taxon>Hexapoda</taxon>
        <taxon>Insecta</taxon>
        <taxon>Pterygota</taxon>
        <taxon>Neoptera</taxon>
        <taxon>Endopterygota</taxon>
        <taxon>Diptera</taxon>
        <taxon>Nematocera</taxon>
        <taxon>Chironomoidea</taxon>
        <taxon>Ceratopogonidae</taxon>
        <taxon>Ceratopogoninae</taxon>
        <taxon>Culicoides</taxon>
        <taxon>Monoculicoides</taxon>
    </lineage>
</organism>
<feature type="region of interest" description="Disordered" evidence="1">
    <location>
        <begin position="398"/>
        <end position="418"/>
    </location>
</feature>
<dbReference type="EMBL" id="UFQT01000078">
    <property type="protein sequence ID" value="SSX19424.1"/>
    <property type="molecule type" value="Genomic_DNA"/>
</dbReference>
<protein>
    <submittedName>
        <fullName evidence="3">CSON014312 protein</fullName>
    </submittedName>
</protein>
<gene>
    <name evidence="3" type="primary">CSON014312</name>
</gene>
<sequence>MYKTNRRTLPKIQYSSASDSYKDPDPLASLNLQASIGNSHVEDLIKSKWAKELPKSFQPYNDQKFNRVFNLPPNEVAFMGGLGGKKGNARSTLHTDRPTEVQKIFNMRTGNRGIFNLTENPRNTQSLTQKRPPILNMSKQVKSIVDKVWRANNFEDKVKSSDSDSVYLTRRIPRQIPPPEPLPTLELINDVRDRLDKMFKIPDEFSKPRETFTEWAIKEREKFKQRRAAKAVKQEKTITETLSMDQSSDSDTDSRGTEYKIKRKTKKRDKIQHISGYMYGEFTKIPKQGKKTTKFGIPLSMLDRAKEEMEKQKEKDKQLRRARIAHMKLPLFFEDENSGEDDVVETVKALTLIRTPFLRLPKIKTQKKRRRDRLRSKYLKQDRLKRITMLLYDRSYDPNSKESLESMEKSLEKDEPCATKEIKSEKDISIQKKKYINFIKDSYEQQIKGNLEEKDVKEEDGTSFEQFRVTEDFDLIRTKSSTPQDGTESVKAEIEALPPFKTKKNEKFSKSDERTGPYYIDPEQMEKMNDPMRFKTRSKYYTSLMRGRYDTRDRLQVTGTDFNDVRSFESHLNFLCEVFYPFNPFQESCGPKQYSHRLITEFDNFYIHELRHHKSIRKFCPKSDIINLRNSMRKKFVDFYMQENLQHLMHKQAKEKKYLDDIDRFATICKPLFQKRKYEYFQHMTQQIESVAPAIEQTQKLMNEKDSAMMEFENVNDKVIAIEIKFEHFMSFMQFYKRLIPPEWKMDNMEKYKAYEETLNFLSSFFNQVKNRSESFVTLNKELTDTPLQILEADPQIMHIGIHSIKFRVKGLLSELVQTMWLYDKILLEKRRLASWFPLQEDTMRKNISFQDKKLSFVEERNYILKYDIQEIANKSLKRCVKNPIIRKVSAICDQLYKSTIPEHLQNRHQQDEPVVDKFAFIQDYVLDLLHELDEIPIEIVKDATKEVKIHTTFIMQQAQKTCIQQNRFELMKKQLKFHFTVKKQKKNRRRTPSPFSPRLK</sequence>
<dbReference type="OMA" id="QRKNEAM"/>
<feature type="region of interest" description="Disordered" evidence="1">
    <location>
        <begin position="231"/>
        <end position="267"/>
    </location>
</feature>
<feature type="region of interest" description="Disordered" evidence="1">
    <location>
        <begin position="1"/>
        <end position="21"/>
    </location>
</feature>
<name>A0A336LMF2_CULSO</name>